<keyword evidence="1" id="KW-0812">Transmembrane</keyword>
<comment type="caution">
    <text evidence="2">The sequence shown here is derived from an EMBL/GenBank/DDBJ whole genome shotgun (WGS) entry which is preliminary data.</text>
</comment>
<feature type="transmembrane region" description="Helical" evidence="1">
    <location>
        <begin position="12"/>
        <end position="33"/>
    </location>
</feature>
<accession>A0A5B7J389</accession>
<protein>
    <submittedName>
        <fullName evidence="2">Uncharacterized protein</fullName>
    </submittedName>
</protein>
<feature type="transmembrane region" description="Helical" evidence="1">
    <location>
        <begin position="39"/>
        <end position="65"/>
    </location>
</feature>
<organism evidence="2 3">
    <name type="scientific">Portunus trituberculatus</name>
    <name type="common">Swimming crab</name>
    <name type="synonym">Neptunus trituberculatus</name>
    <dbReference type="NCBI Taxonomy" id="210409"/>
    <lineage>
        <taxon>Eukaryota</taxon>
        <taxon>Metazoa</taxon>
        <taxon>Ecdysozoa</taxon>
        <taxon>Arthropoda</taxon>
        <taxon>Crustacea</taxon>
        <taxon>Multicrustacea</taxon>
        <taxon>Malacostraca</taxon>
        <taxon>Eumalacostraca</taxon>
        <taxon>Eucarida</taxon>
        <taxon>Decapoda</taxon>
        <taxon>Pleocyemata</taxon>
        <taxon>Brachyura</taxon>
        <taxon>Eubrachyura</taxon>
        <taxon>Portunoidea</taxon>
        <taxon>Portunidae</taxon>
        <taxon>Portuninae</taxon>
        <taxon>Portunus</taxon>
    </lineage>
</organism>
<gene>
    <name evidence="2" type="ORF">E2C01_084151</name>
</gene>
<keyword evidence="3" id="KW-1185">Reference proteome</keyword>
<dbReference type="Proteomes" id="UP000324222">
    <property type="component" value="Unassembled WGS sequence"/>
</dbReference>
<dbReference type="EMBL" id="VSRR010080263">
    <property type="protein sequence ID" value="MPC89215.1"/>
    <property type="molecule type" value="Genomic_DNA"/>
</dbReference>
<evidence type="ECO:0000313" key="2">
    <source>
        <dbReference type="EMBL" id="MPC89215.1"/>
    </source>
</evidence>
<sequence length="81" mass="9246">MEERRRSVSEYAFIVSVTACRVLLLLHLVNFFAVFNEELLYFCIWSVLLMESHVAVTDIVIGVLVSSWRPAGLRGTRLCAK</sequence>
<keyword evidence="1" id="KW-0472">Membrane</keyword>
<name>A0A5B7J389_PORTR</name>
<keyword evidence="1" id="KW-1133">Transmembrane helix</keyword>
<evidence type="ECO:0000256" key="1">
    <source>
        <dbReference type="SAM" id="Phobius"/>
    </source>
</evidence>
<evidence type="ECO:0000313" key="3">
    <source>
        <dbReference type="Proteomes" id="UP000324222"/>
    </source>
</evidence>
<reference evidence="2 3" key="1">
    <citation type="submission" date="2019-05" db="EMBL/GenBank/DDBJ databases">
        <title>Another draft genome of Portunus trituberculatus and its Hox gene families provides insights of decapod evolution.</title>
        <authorList>
            <person name="Jeong J.-H."/>
            <person name="Song I."/>
            <person name="Kim S."/>
            <person name="Choi T."/>
            <person name="Kim D."/>
            <person name="Ryu S."/>
            <person name="Kim W."/>
        </authorList>
    </citation>
    <scope>NUCLEOTIDE SEQUENCE [LARGE SCALE GENOMIC DNA]</scope>
    <source>
        <tissue evidence="2">Muscle</tissue>
    </source>
</reference>
<dbReference type="AlphaFoldDB" id="A0A5B7J389"/>
<proteinExistence type="predicted"/>